<keyword evidence="2" id="KW-0812">Transmembrane</keyword>
<keyword evidence="2" id="KW-1133">Transmembrane helix</keyword>
<accession>A0ABR3DEX7</accession>
<evidence type="ECO:0000313" key="3">
    <source>
        <dbReference type="EMBL" id="KAL0471239.1"/>
    </source>
</evidence>
<dbReference type="EMBL" id="JAVLET010000004">
    <property type="protein sequence ID" value="KAL0471239.1"/>
    <property type="molecule type" value="Genomic_DNA"/>
</dbReference>
<feature type="transmembrane region" description="Helical" evidence="2">
    <location>
        <begin position="51"/>
        <end position="71"/>
    </location>
</feature>
<name>A0ABR3DEX7_NEUIN</name>
<comment type="caution">
    <text evidence="3">The sequence shown here is derived from an EMBL/GenBank/DDBJ whole genome shotgun (WGS) entry which is preliminary data.</text>
</comment>
<evidence type="ECO:0000313" key="4">
    <source>
        <dbReference type="Proteomes" id="UP001451303"/>
    </source>
</evidence>
<evidence type="ECO:0000256" key="2">
    <source>
        <dbReference type="SAM" id="Phobius"/>
    </source>
</evidence>
<evidence type="ECO:0000256" key="1">
    <source>
        <dbReference type="SAM" id="MobiDB-lite"/>
    </source>
</evidence>
<protein>
    <submittedName>
        <fullName evidence="3">Uncharacterized protein</fullName>
    </submittedName>
</protein>
<sequence length="126" mass="14072">MNEIISGVLYAIIGVARLWFRSVDIWTNLNGDFADFHKASTNLQRSQITKVCLLGHLFVLVWPLGIVWSMLQVYFVGLATEIWEEEQRANHLPITQPAPPKRTATSAEARSPPPPYDRGGGNTVVV</sequence>
<organism evidence="3 4">
    <name type="scientific">Neurospora intermedia</name>
    <dbReference type="NCBI Taxonomy" id="5142"/>
    <lineage>
        <taxon>Eukaryota</taxon>
        <taxon>Fungi</taxon>
        <taxon>Dikarya</taxon>
        <taxon>Ascomycota</taxon>
        <taxon>Pezizomycotina</taxon>
        <taxon>Sordariomycetes</taxon>
        <taxon>Sordariomycetidae</taxon>
        <taxon>Sordariales</taxon>
        <taxon>Sordariaceae</taxon>
        <taxon>Neurospora</taxon>
    </lineage>
</organism>
<keyword evidence="4" id="KW-1185">Reference proteome</keyword>
<feature type="region of interest" description="Disordered" evidence="1">
    <location>
        <begin position="90"/>
        <end position="126"/>
    </location>
</feature>
<reference evidence="3 4" key="1">
    <citation type="submission" date="2023-09" db="EMBL/GenBank/DDBJ databases">
        <title>Multi-omics analysis of a traditional fermented food reveals byproduct-associated fungal strains for waste-to-food upcycling.</title>
        <authorList>
            <consortium name="Lawrence Berkeley National Laboratory"/>
            <person name="Rekdal V.M."/>
            <person name="Villalobos-Escobedo J.M."/>
            <person name="Rodriguez-Valeron N."/>
            <person name="Garcia M.O."/>
            <person name="Vasquez D.P."/>
            <person name="Damayanti I."/>
            <person name="Sorensen P.M."/>
            <person name="Baidoo E.E."/>
            <person name="De Carvalho A.C."/>
            <person name="Riley R."/>
            <person name="Lipzen A."/>
            <person name="He G."/>
            <person name="Yan M."/>
            <person name="Haridas S."/>
            <person name="Daum C."/>
            <person name="Yoshinaga Y."/>
            <person name="Ng V."/>
            <person name="Grigoriev I.V."/>
            <person name="Munk R."/>
            <person name="Nuraida L."/>
            <person name="Wijaya C.H."/>
            <person name="Morales P.-C."/>
            <person name="Keasling J.D."/>
        </authorList>
    </citation>
    <scope>NUCLEOTIDE SEQUENCE [LARGE SCALE GENOMIC DNA]</scope>
    <source>
        <strain evidence="3 4">FGSC 2613</strain>
    </source>
</reference>
<keyword evidence="2" id="KW-0472">Membrane</keyword>
<proteinExistence type="predicted"/>
<gene>
    <name evidence="3" type="ORF">QR685DRAFT_597712</name>
</gene>
<dbReference type="Proteomes" id="UP001451303">
    <property type="component" value="Unassembled WGS sequence"/>
</dbReference>